<accession>A0AAV5FPB6</accession>
<reference evidence="5" key="2">
    <citation type="submission" date="2021-12" db="EMBL/GenBank/DDBJ databases">
        <title>Resequencing data analysis of finger millet.</title>
        <authorList>
            <person name="Hatakeyama M."/>
            <person name="Aluri S."/>
            <person name="Balachadran M.T."/>
            <person name="Sivarajan S.R."/>
            <person name="Poveda L."/>
            <person name="Shimizu-Inatsugi R."/>
            <person name="Schlapbach R."/>
            <person name="Sreeman S.M."/>
            <person name="Shimizu K.K."/>
        </authorList>
    </citation>
    <scope>NUCLEOTIDE SEQUENCE</scope>
</reference>
<dbReference type="SMART" id="SM00225">
    <property type="entry name" value="BTB"/>
    <property type="match status" value="1"/>
</dbReference>
<comment type="caution">
    <text evidence="5">The sequence shown here is derived from an EMBL/GenBank/DDBJ whole genome shotgun (WGS) entry which is preliminary data.</text>
</comment>
<evidence type="ECO:0000256" key="3">
    <source>
        <dbReference type="SAM" id="MobiDB-lite"/>
    </source>
</evidence>
<dbReference type="InterPro" id="IPR045005">
    <property type="entry name" value="BPM1-6"/>
</dbReference>
<dbReference type="SUPFAM" id="SSF54695">
    <property type="entry name" value="POZ domain"/>
    <property type="match status" value="1"/>
</dbReference>
<organism evidence="5 6">
    <name type="scientific">Eleusine coracana subsp. coracana</name>
    <dbReference type="NCBI Taxonomy" id="191504"/>
    <lineage>
        <taxon>Eukaryota</taxon>
        <taxon>Viridiplantae</taxon>
        <taxon>Streptophyta</taxon>
        <taxon>Embryophyta</taxon>
        <taxon>Tracheophyta</taxon>
        <taxon>Spermatophyta</taxon>
        <taxon>Magnoliopsida</taxon>
        <taxon>Liliopsida</taxon>
        <taxon>Poales</taxon>
        <taxon>Poaceae</taxon>
        <taxon>PACMAD clade</taxon>
        <taxon>Chloridoideae</taxon>
        <taxon>Cynodonteae</taxon>
        <taxon>Eleusininae</taxon>
        <taxon>Eleusine</taxon>
    </lineage>
</organism>
<comment type="similarity">
    <text evidence="2">Belongs to the Tdpoz family.</text>
</comment>
<keyword evidence="6" id="KW-1185">Reference proteome</keyword>
<proteinExistence type="inferred from homology"/>
<dbReference type="PANTHER" id="PTHR26379:SF433">
    <property type="entry name" value="OS08G0226800 PROTEIN"/>
    <property type="match status" value="1"/>
</dbReference>
<dbReference type="InterPro" id="IPR000210">
    <property type="entry name" value="BTB/POZ_dom"/>
</dbReference>
<evidence type="ECO:0000259" key="4">
    <source>
        <dbReference type="PROSITE" id="PS50097"/>
    </source>
</evidence>
<dbReference type="InterPro" id="IPR056423">
    <property type="entry name" value="BACK_BPM_SPOP"/>
</dbReference>
<evidence type="ECO:0000313" key="6">
    <source>
        <dbReference type="Proteomes" id="UP001054889"/>
    </source>
</evidence>
<dbReference type="Pfam" id="PF24570">
    <property type="entry name" value="BACK_BPM_SPOP"/>
    <property type="match status" value="1"/>
</dbReference>
<dbReference type="PANTHER" id="PTHR26379">
    <property type="entry name" value="BTB/POZ AND MATH DOMAIN-CONTAINING PROTEIN 1"/>
    <property type="match status" value="1"/>
</dbReference>
<dbReference type="AlphaFoldDB" id="A0AAV5FPB6"/>
<dbReference type="Proteomes" id="UP001054889">
    <property type="component" value="Unassembled WGS sequence"/>
</dbReference>
<feature type="domain" description="BTB" evidence="4">
    <location>
        <begin position="178"/>
        <end position="241"/>
    </location>
</feature>
<dbReference type="Gene3D" id="3.30.710.10">
    <property type="entry name" value="Potassium Channel Kv1.1, Chain A"/>
    <property type="match status" value="1"/>
</dbReference>
<feature type="compositionally biased region" description="Low complexity" evidence="3">
    <location>
        <begin position="10"/>
        <end position="20"/>
    </location>
</feature>
<gene>
    <name evidence="5" type="primary">gb25578</name>
    <name evidence="5" type="ORF">PR202_gb25578</name>
</gene>
<dbReference type="Gene3D" id="1.25.40.420">
    <property type="match status" value="1"/>
</dbReference>
<dbReference type="CDD" id="cd18280">
    <property type="entry name" value="BTB_POZ_BPM_plant"/>
    <property type="match status" value="1"/>
</dbReference>
<dbReference type="InterPro" id="IPR011333">
    <property type="entry name" value="SKP1/BTB/POZ_sf"/>
</dbReference>
<dbReference type="SUPFAM" id="SSF49599">
    <property type="entry name" value="TRAF domain-like"/>
    <property type="match status" value="1"/>
</dbReference>
<feature type="region of interest" description="Disordered" evidence="3">
    <location>
        <begin position="1"/>
        <end position="27"/>
    </location>
</feature>
<comment type="pathway">
    <text evidence="1">Protein modification; protein ubiquitination.</text>
</comment>
<dbReference type="Pfam" id="PF00651">
    <property type="entry name" value="BTB"/>
    <property type="match status" value="1"/>
</dbReference>
<evidence type="ECO:0000256" key="1">
    <source>
        <dbReference type="ARBA" id="ARBA00004906"/>
    </source>
</evidence>
<evidence type="ECO:0000256" key="2">
    <source>
        <dbReference type="ARBA" id="ARBA00010846"/>
    </source>
</evidence>
<dbReference type="GO" id="GO:0016567">
    <property type="term" value="P:protein ubiquitination"/>
    <property type="evidence" value="ECO:0007669"/>
    <property type="project" value="InterPro"/>
</dbReference>
<name>A0AAV5FPB6_ELECO</name>
<sequence>MTFSKSSYKGSNETSGEPSSGSPPNPNFPSLGSHLFTFVLRDLAAAVVRRSHSVLLLTRMGSESKKTASRHTTEADTGTHAFEIVGYTLKKGIGVSKFIRSGTFTVGGIDCLSFQIERSELEAKSAGYIVNNGLTIECRVTVIKESQVSDITGDLEIEVPPSDLSDHFGKLLLEEERADVTFSVGGENFPAHRTVLATRSPVLKAELYGHMKERRARRVTGEDMQPEVFKALLQFIYTDSLPDWDDLDVDGYCEILRHLLVAADRYALDRLKLLCASLLVKYLDADTVATTLALADQHNCEKLKDVCIEFMTSSGEMEAVVATHGYANLKRTCPSILVDVLEKISRCRKT</sequence>
<evidence type="ECO:0000313" key="5">
    <source>
        <dbReference type="EMBL" id="GJN36694.1"/>
    </source>
</evidence>
<protein>
    <recommendedName>
        <fullName evidence="4">BTB domain-containing protein</fullName>
    </recommendedName>
</protein>
<reference evidence="5" key="1">
    <citation type="journal article" date="2018" name="DNA Res.">
        <title>Multiple hybrid de novo genome assembly of finger millet, an orphan allotetraploid crop.</title>
        <authorList>
            <person name="Hatakeyama M."/>
            <person name="Aluri S."/>
            <person name="Balachadran M.T."/>
            <person name="Sivarajan S.R."/>
            <person name="Patrignani A."/>
            <person name="Gruter S."/>
            <person name="Poveda L."/>
            <person name="Shimizu-Inatsugi R."/>
            <person name="Baeten J."/>
            <person name="Francoijs K.J."/>
            <person name="Nataraja K.N."/>
            <person name="Reddy Y.A.N."/>
            <person name="Phadnis S."/>
            <person name="Ravikumar R.L."/>
            <person name="Schlapbach R."/>
            <person name="Sreeman S.M."/>
            <person name="Shimizu K.K."/>
        </authorList>
    </citation>
    <scope>NUCLEOTIDE SEQUENCE</scope>
</reference>
<dbReference type="EMBL" id="BQKI01000090">
    <property type="protein sequence ID" value="GJN36694.1"/>
    <property type="molecule type" value="Genomic_DNA"/>
</dbReference>
<dbReference type="PROSITE" id="PS50097">
    <property type="entry name" value="BTB"/>
    <property type="match status" value="1"/>
</dbReference>